<dbReference type="EMBL" id="CBWP010000071">
    <property type="protein sequence ID" value="CDL40350.1"/>
    <property type="molecule type" value="Genomic_DNA"/>
</dbReference>
<dbReference type="Proteomes" id="UP000019194">
    <property type="component" value="Unassembled WGS sequence"/>
</dbReference>
<protein>
    <submittedName>
        <fullName evidence="1">Uncharacterized protein</fullName>
    </submittedName>
</protein>
<reference evidence="1 2" key="1">
    <citation type="submission" date="2013-10" db="EMBL/GenBank/DDBJ databases">
        <title>Antibiotic resistance diversity of beta-lactamase producers in the General Hospital Vienna.</title>
        <authorList>
            <person name="Barisic I."/>
            <person name="Mitteregger D."/>
            <person name="Hirschl A.M."/>
            <person name="Noehammer C."/>
            <person name="Wiesinger-Mayr H."/>
        </authorList>
    </citation>
    <scope>NUCLEOTIDE SEQUENCE [LARGE SCALE GENOMIC DNA]</scope>
    <source>
        <strain evidence="1 2">ISC11</strain>
    </source>
</reference>
<evidence type="ECO:0000313" key="1">
    <source>
        <dbReference type="EMBL" id="CDL40350.1"/>
    </source>
</evidence>
<name>A0A7G2ITP7_CITFR</name>
<sequence length="113" mass="13158">MFFWRQVAGQNSRILILDNHDDFGGHAKRNEFTSSGKKLLGYGGSEAFQSPAHNFSPEVQKLMETVGVSVTRLKESFDVNFYPDWQLSRGVFFRQEEFWRNKNRQRRSGPRGI</sequence>
<evidence type="ECO:0000313" key="2">
    <source>
        <dbReference type="Proteomes" id="UP000019194"/>
    </source>
</evidence>
<proteinExistence type="predicted"/>
<organism evidence="1 2">
    <name type="scientific">Citrobacter freundii</name>
    <dbReference type="NCBI Taxonomy" id="546"/>
    <lineage>
        <taxon>Bacteria</taxon>
        <taxon>Pseudomonadati</taxon>
        <taxon>Pseudomonadota</taxon>
        <taxon>Gammaproteobacteria</taxon>
        <taxon>Enterobacterales</taxon>
        <taxon>Enterobacteriaceae</taxon>
        <taxon>Citrobacter</taxon>
        <taxon>Citrobacter freundii complex</taxon>
    </lineage>
</organism>
<accession>A0A7G2ITP7</accession>
<comment type="caution">
    <text evidence="1">The sequence shown here is derived from an EMBL/GenBank/DDBJ whole genome shotgun (WGS) entry which is preliminary data.</text>
</comment>
<dbReference type="AlphaFoldDB" id="A0A7G2ITP7"/>